<feature type="domain" description="Atrophied bacterial Ig" evidence="11">
    <location>
        <begin position="1561"/>
        <end position="1648"/>
    </location>
</feature>
<keyword evidence="3 8" id="KW-0378">Hydrolase</keyword>
<keyword evidence="6 8" id="KW-0326">Glycosidase</keyword>
<evidence type="ECO:0000313" key="12">
    <source>
        <dbReference type="EMBL" id="QGQ97246.1"/>
    </source>
</evidence>
<evidence type="ECO:0000256" key="1">
    <source>
        <dbReference type="ARBA" id="ARBA00009743"/>
    </source>
</evidence>
<feature type="domain" description="Carbohydrate binding X2" evidence="9">
    <location>
        <begin position="807"/>
        <end position="893"/>
    </location>
</feature>
<dbReference type="RefSeq" id="WP_155702348.1">
    <property type="nucleotide sequence ID" value="NZ_CP034235.1"/>
</dbReference>
<evidence type="ECO:0000256" key="3">
    <source>
        <dbReference type="ARBA" id="ARBA00022801"/>
    </source>
</evidence>
<feature type="domain" description="Carbohydrate binding X2" evidence="9">
    <location>
        <begin position="497"/>
        <end position="579"/>
    </location>
</feature>
<evidence type="ECO:0000313" key="13">
    <source>
        <dbReference type="Proteomes" id="UP000426246"/>
    </source>
</evidence>
<dbReference type="Pfam" id="PF03442">
    <property type="entry name" value="CBM_X2"/>
    <property type="match status" value="5"/>
</dbReference>
<dbReference type="Gene3D" id="2.60.40.1180">
    <property type="entry name" value="Golgi alpha-mannosidase II"/>
    <property type="match status" value="1"/>
</dbReference>
<dbReference type="Pfam" id="PF17801">
    <property type="entry name" value="Melibiase_C"/>
    <property type="match status" value="1"/>
</dbReference>
<keyword evidence="13" id="KW-1185">Reference proteome</keyword>
<dbReference type="SUPFAM" id="SSF81296">
    <property type="entry name" value="E set domains"/>
    <property type="match status" value="5"/>
</dbReference>
<evidence type="ECO:0000256" key="4">
    <source>
        <dbReference type="ARBA" id="ARBA00023001"/>
    </source>
</evidence>
<dbReference type="OrthoDB" id="9807519at2"/>
<dbReference type="PANTHER" id="PTHR11452:SF75">
    <property type="entry name" value="ALPHA-GALACTOSIDASE MEL1"/>
    <property type="match status" value="1"/>
</dbReference>
<evidence type="ECO:0000259" key="11">
    <source>
        <dbReference type="Pfam" id="PF20578"/>
    </source>
</evidence>
<comment type="similarity">
    <text evidence="1 8">Belongs to the glycosyl hydrolase 27 family.</text>
</comment>
<dbReference type="Proteomes" id="UP000426246">
    <property type="component" value="Chromosome"/>
</dbReference>
<accession>A0A6B8RPE7</accession>
<comment type="catalytic activity">
    <reaction evidence="8">
        <text>Hydrolysis of terminal, non-reducing alpha-D-galactose residues in alpha-D-galactosides, including galactose oligosaccharides, galactomannans and galactolipids.</text>
        <dbReference type="EC" id="3.2.1.22"/>
    </reaction>
</comment>
<organism evidence="12 13">
    <name type="scientific">Paenibacillus psychroresistens</name>
    <dbReference type="NCBI Taxonomy" id="1778678"/>
    <lineage>
        <taxon>Bacteria</taxon>
        <taxon>Bacillati</taxon>
        <taxon>Bacillota</taxon>
        <taxon>Bacilli</taxon>
        <taxon>Bacillales</taxon>
        <taxon>Paenibacillaceae</taxon>
        <taxon>Paenibacillus</taxon>
    </lineage>
</organism>
<dbReference type="GO" id="GO:0030245">
    <property type="term" value="P:cellulose catabolic process"/>
    <property type="evidence" value="ECO:0007669"/>
    <property type="project" value="UniProtKB-KW"/>
</dbReference>
<keyword evidence="4" id="KW-0136">Cellulose degradation</keyword>
<dbReference type="CDD" id="cd14792">
    <property type="entry name" value="GH27"/>
    <property type="match status" value="1"/>
</dbReference>
<evidence type="ECO:0000256" key="7">
    <source>
        <dbReference type="ARBA" id="ARBA00023326"/>
    </source>
</evidence>
<name>A0A6B8RPE7_9BACL</name>
<keyword evidence="5" id="KW-0119">Carbohydrate metabolism</keyword>
<sequence>MTLFNKKTRLLLLVIIFYMAQLAILIPQTNVVKAADNGLAQKPFMGWSSYSMQVYSNAGSTWISAAQIKAQSDAMHTKLQAHGYNAIHIDAAWNGGMDGYGRPIPSTTLYPNGFQEVIDYVHNNGQTIGIYGIPGLSPQAYNDDLPIYGAPGCTMQDIAAQPLVTGDYWGIGYKMDFSNPCAQKYINSIADLYGEWGIDFLKFDSVTPGSGHNDTSIDSRDDVKAWSQALAPHHIWFELSWALDHNYVDFWKKYANGWRVDWDVESYKPGVSLTEWSSISRLFPIAALWWRDAGPGGWNDFDSLNVGNGAMDGLTQDERQTAMSLWSMSSAQLYTGNDLTNLDSFGIQLLTNDEVIAVNQAGKPAHPLSMETDQQVWYANNGDGSYTVGLYNLGSSAATVSVNWQDIGLNGAASVRDLWSHTNLGTFNSGFSSVNLASHASRLFKVVSTGGANTLNNDDTGIKYTGDWTRSSGRAPAGSTQDLAITVSDSLAQNSTISPSTGSFDKKTAVQADVTTTMTLSGNTLSSIANNGASLVAGTDYTVSGNQVTIKKEYLAARQLGTVSLKFTFSAGNPQTLTITVSDSSLQNSKVSPSAVSFDQKAGAQADVALTLALNGNTLESINNGTTNLIAGTDYTISGTVVTLKKEYLAGLATGTTNMTFSFNAGAAQTVALIVRNSAIGGSISLNDDNASITYTGTWNHSTGRGVGDYQNDVHWTETNNDSFEYAFTGTGIEMITELDPSQGAMDIYVDNVLKQTISTNNIGRLAQQTVYSITGLSAGSHTFKAVKKSGFFMLLDKIRVITADLITPSTASFDKKPANQADITTTMTVYGSVYGNSLSGITNGGATLISGTDYTVASDLVTVKKAYLAAQPLGINNLDFSFSGGANQTLIVTISDSDTQLSTVSVNDNDPGITYSGSWGHSTGRGLGDYLDDVHYTEANDAYFEYAFSGTGIDLITEKDSSQGDVDIYVDNVFKQTVSTYNDSRLIQQTVYSISGLSNGAHTIKAVKKSGGYMLLDKFNVSAPIVISTPKVSINDNDPGITYSGSWGQSTGRGLGDYLDDVHYTETNDAYFEYAFTGTGFDLITEKDSNQGDVDVYVDNVLKQTVSTFNASRLVQQTVYSVSGLSDGSHTVKAVKKSGTYMLLDKLNIIATVAISPTSRSFDKKVSAQADVSTTMTLNGNTLSSITNSGTPLVLNTDYTVSGNEVTIKKAYLAGKSVGTTNLILTFSGGGTLTFAVAISDSTEPVNPTVPAAGASYSLNNDDSRIAYTGAWQRSSNRGLGDYRNDVQFTEANDAYFEYAFSGTGIELVTEKDVSQGDMDIYVDNVFKQTVSAYSPNRLVQYTVYSITGLSDGAHTLKAVKKSGSYMLLDKLKVIVADLIGPATGSFDKGSAVKTDVTTTILQSATLLTRIVNGDTALVLGTDYTVSGSTITIKKGYLAAQPVGTTKLTFSFSGDYQDDVHLTTANNDYYEYSFKGTGIQVITEKASNLGNIDIYVDGVFKQTINTFNSTRLVQQTVYSLAGLSNTVHTIKVVKKSGAYMLADKLSFTSSLAPLPNKDAVDADKATLAIGYTIPDSSSSVTHNLSLPLTGGNGTTISWSSDKISTISDSGIVTRPTFTKGDKSVVLTAKINKGNAKETKKFTVTVTKLAQSNAEAVAADKDLLAIGYINPDKANSVTKNITLPLVGSNGTTISWSSNKPTTISNNGTVVRPVFESGNKDVTLTATITKGSSNETKKFNLTVKKLDKTHNHH</sequence>
<evidence type="ECO:0000256" key="5">
    <source>
        <dbReference type="ARBA" id="ARBA00023277"/>
    </source>
</evidence>
<dbReference type="KEGG" id="ppsc:EHS13_21330"/>
<dbReference type="InterPro" id="IPR013780">
    <property type="entry name" value="Glyco_hydro_b"/>
</dbReference>
<dbReference type="Gene3D" id="2.60.120.260">
    <property type="entry name" value="Galactose-binding domain-like"/>
    <property type="match status" value="5"/>
</dbReference>
<proteinExistence type="inferred from homology"/>
<reference evidence="13" key="1">
    <citation type="submission" date="2018-11" db="EMBL/GenBank/DDBJ databases">
        <title>Complete genome sequence of Paenibacillus sp. ML311-T8.</title>
        <authorList>
            <person name="Nam Y.-D."/>
            <person name="Kang J."/>
            <person name="Chung W.-H."/>
            <person name="Park Y.S."/>
        </authorList>
    </citation>
    <scope>NUCLEOTIDE SEQUENCE [LARGE SCALE GENOMIC DNA]</scope>
    <source>
        <strain evidence="13">ML311-T8</strain>
    </source>
</reference>
<dbReference type="PRINTS" id="PR00740">
    <property type="entry name" value="GLHYDRLASE27"/>
</dbReference>
<feature type="domain" description="Alpha galactosidase C-terminal" evidence="10">
    <location>
        <begin position="372"/>
        <end position="446"/>
    </location>
</feature>
<keyword evidence="2" id="KW-0732">Signal</keyword>
<dbReference type="InterPro" id="IPR046780">
    <property type="entry name" value="aBig_2"/>
</dbReference>
<feature type="domain" description="Carbohydrate binding X2" evidence="9">
    <location>
        <begin position="591"/>
        <end position="671"/>
    </location>
</feature>
<feature type="domain" description="Atrophied bacterial Ig" evidence="11">
    <location>
        <begin position="1657"/>
        <end position="1744"/>
    </location>
</feature>
<dbReference type="SUPFAM" id="SSF51445">
    <property type="entry name" value="(Trans)glycosidases"/>
    <property type="match status" value="1"/>
</dbReference>
<evidence type="ECO:0000259" key="9">
    <source>
        <dbReference type="Pfam" id="PF03442"/>
    </source>
</evidence>
<dbReference type="EC" id="3.2.1.22" evidence="8"/>
<dbReference type="InterPro" id="IPR005102">
    <property type="entry name" value="Carbo-bd_X2"/>
</dbReference>
<dbReference type="PANTHER" id="PTHR11452">
    <property type="entry name" value="ALPHA-GALACTOSIDASE/ALPHA-N-ACETYLGALACTOSAMINIDASE"/>
    <property type="match status" value="1"/>
</dbReference>
<dbReference type="GO" id="GO:0004557">
    <property type="term" value="F:alpha-galactosidase activity"/>
    <property type="evidence" value="ECO:0007669"/>
    <property type="project" value="UniProtKB-EC"/>
</dbReference>
<dbReference type="Gene3D" id="3.20.20.70">
    <property type="entry name" value="Aldolase class I"/>
    <property type="match status" value="1"/>
</dbReference>
<gene>
    <name evidence="12" type="ORF">EHS13_21330</name>
</gene>
<dbReference type="InterPro" id="IPR013785">
    <property type="entry name" value="Aldolase_TIM"/>
</dbReference>
<evidence type="ECO:0000256" key="2">
    <source>
        <dbReference type="ARBA" id="ARBA00022729"/>
    </source>
</evidence>
<dbReference type="EMBL" id="CP034235">
    <property type="protein sequence ID" value="QGQ97246.1"/>
    <property type="molecule type" value="Genomic_DNA"/>
</dbReference>
<keyword evidence="8" id="KW-1015">Disulfide bond</keyword>
<evidence type="ECO:0000256" key="6">
    <source>
        <dbReference type="ARBA" id="ARBA00023295"/>
    </source>
</evidence>
<dbReference type="Gene3D" id="2.60.40.10">
    <property type="entry name" value="Immunoglobulins"/>
    <property type="match status" value="4"/>
</dbReference>
<feature type="domain" description="Carbohydrate binding X2" evidence="9">
    <location>
        <begin position="1156"/>
        <end position="1238"/>
    </location>
</feature>
<dbReference type="InterPro" id="IPR002241">
    <property type="entry name" value="Glyco_hydro_27"/>
</dbReference>
<dbReference type="InterPro" id="IPR014756">
    <property type="entry name" value="Ig_E-set"/>
</dbReference>
<dbReference type="Pfam" id="PF20578">
    <property type="entry name" value="aBig_2"/>
    <property type="match status" value="2"/>
</dbReference>
<dbReference type="InterPro" id="IPR013783">
    <property type="entry name" value="Ig-like_fold"/>
</dbReference>
<dbReference type="InterPro" id="IPR041233">
    <property type="entry name" value="Melibiase_C"/>
</dbReference>
<protein>
    <recommendedName>
        <fullName evidence="8">Alpha-galactosidase</fullName>
        <ecNumber evidence="8">3.2.1.22</ecNumber>
    </recommendedName>
    <alternativeName>
        <fullName evidence="8">Melibiase</fullName>
    </alternativeName>
</protein>
<dbReference type="SUPFAM" id="SSF51011">
    <property type="entry name" value="Glycosyl hydrolase domain"/>
    <property type="match status" value="1"/>
</dbReference>
<evidence type="ECO:0000259" key="10">
    <source>
        <dbReference type="Pfam" id="PF17801"/>
    </source>
</evidence>
<keyword evidence="7" id="KW-0624">Polysaccharide degradation</keyword>
<dbReference type="Pfam" id="PF16499">
    <property type="entry name" value="Melibiase_2"/>
    <property type="match status" value="1"/>
</dbReference>
<feature type="domain" description="Carbohydrate binding X2" evidence="9">
    <location>
        <begin position="1381"/>
        <end position="1455"/>
    </location>
</feature>
<evidence type="ECO:0000256" key="8">
    <source>
        <dbReference type="RuleBase" id="RU361168"/>
    </source>
</evidence>
<dbReference type="InterPro" id="IPR017853">
    <property type="entry name" value="GH"/>
</dbReference>